<protein>
    <recommendedName>
        <fullName evidence="7">Phosphatidylglycerol--prolipoprotein diacylglyceryl transferase</fullName>
        <ecNumber evidence="7">2.5.1.145</ecNumber>
    </recommendedName>
</protein>
<organism evidence="8 9">
    <name type="scientific">Stigmatella aurantiaca (strain DW4/3-1)</name>
    <dbReference type="NCBI Taxonomy" id="378806"/>
    <lineage>
        <taxon>Bacteria</taxon>
        <taxon>Pseudomonadati</taxon>
        <taxon>Myxococcota</taxon>
        <taxon>Myxococcia</taxon>
        <taxon>Myxococcales</taxon>
        <taxon>Cystobacterineae</taxon>
        <taxon>Archangiaceae</taxon>
        <taxon>Stigmatella</taxon>
    </lineage>
</organism>
<accession>E3FTE4</accession>
<feature type="transmembrane region" description="Helical" evidence="7">
    <location>
        <begin position="251"/>
        <end position="269"/>
    </location>
</feature>
<feature type="transmembrane region" description="Helical" evidence="7">
    <location>
        <begin position="103"/>
        <end position="120"/>
    </location>
</feature>
<dbReference type="UniPathway" id="UPA00664"/>
<evidence type="ECO:0000313" key="9">
    <source>
        <dbReference type="Proteomes" id="UP000001351"/>
    </source>
</evidence>
<evidence type="ECO:0000256" key="5">
    <source>
        <dbReference type="ARBA" id="ARBA00022989"/>
    </source>
</evidence>
<gene>
    <name evidence="7" type="primary">lgt</name>
    <name evidence="8" type="ordered locus">STAUR_0554</name>
</gene>
<evidence type="ECO:0000256" key="6">
    <source>
        <dbReference type="ARBA" id="ARBA00023136"/>
    </source>
</evidence>
<dbReference type="Proteomes" id="UP000001351">
    <property type="component" value="Chromosome"/>
</dbReference>
<evidence type="ECO:0000256" key="7">
    <source>
        <dbReference type="HAMAP-Rule" id="MF_01147"/>
    </source>
</evidence>
<dbReference type="HAMAP" id="MF_01147">
    <property type="entry name" value="Lgt"/>
    <property type="match status" value="1"/>
</dbReference>
<evidence type="ECO:0000256" key="1">
    <source>
        <dbReference type="ARBA" id="ARBA00007150"/>
    </source>
</evidence>
<evidence type="ECO:0000256" key="3">
    <source>
        <dbReference type="ARBA" id="ARBA00022679"/>
    </source>
</evidence>
<dbReference type="Pfam" id="PF01790">
    <property type="entry name" value="LGT"/>
    <property type="match status" value="1"/>
</dbReference>
<name>E3FTE4_STIAD</name>
<comment type="function">
    <text evidence="7">Catalyzes the transfer of the diacylglyceryl group from phosphatidylglycerol to the sulfhydryl group of the N-terminal cysteine of a prolipoprotein, the first step in the formation of mature lipoproteins.</text>
</comment>
<sequence>MSYYLHDLAPFLFRYTDGQSEVFAARWDGLAYLVGFALALLLLKRFATRGYLQLERKEVFDFTSTVALLGVLLGGRLGYLVLYDWERFSGNLGLLFQLSQGGTSFHGGVLGVAVVTGFMARKHSLSWVHLGDNLVTVAPIGLFLGRLASFMDGDLFGRVTQVPWAVRFPAEIHLASFQPVQATRLAVERLPVSSFDIMQVAHSVPQVMDALLLILNPRHPSQLYAAALEGLLLFIVLYAVRTRARQPPEGLLCGLFFLLHAVFHVGVGFLREPRDGDPMWWGLSQGQLFSLPMFAVGLMMLGWSLSRRAHPAGLLAQEPGAANGPC</sequence>
<dbReference type="PANTHER" id="PTHR30589">
    <property type="entry name" value="PROLIPOPROTEIN DIACYLGLYCERYL TRANSFERASE"/>
    <property type="match status" value="1"/>
</dbReference>
<dbReference type="GO" id="GO:0008961">
    <property type="term" value="F:phosphatidylglycerol-prolipoprotein diacylglyceryl transferase activity"/>
    <property type="evidence" value="ECO:0007669"/>
    <property type="project" value="UniProtKB-UniRule"/>
</dbReference>
<comment type="pathway">
    <text evidence="7">Protein modification; lipoprotein biosynthesis (diacylglyceryl transfer).</text>
</comment>
<evidence type="ECO:0000256" key="2">
    <source>
        <dbReference type="ARBA" id="ARBA00022475"/>
    </source>
</evidence>
<dbReference type="EC" id="2.5.1.145" evidence="7"/>
<keyword evidence="5 7" id="KW-1133">Transmembrane helix</keyword>
<feature type="transmembrane region" description="Helical" evidence="7">
    <location>
        <begin position="221"/>
        <end position="239"/>
    </location>
</feature>
<dbReference type="GO" id="GO:0005886">
    <property type="term" value="C:plasma membrane"/>
    <property type="evidence" value="ECO:0007669"/>
    <property type="project" value="UniProtKB-SubCell"/>
</dbReference>
<dbReference type="RefSeq" id="WP_013374216.1">
    <property type="nucleotide sequence ID" value="NC_014623.1"/>
</dbReference>
<dbReference type="KEGG" id="sur:STAUR_0554"/>
<feature type="transmembrane region" description="Helical" evidence="7">
    <location>
        <begin position="127"/>
        <end position="148"/>
    </location>
</feature>
<dbReference type="eggNOG" id="COG0682">
    <property type="taxonomic scope" value="Bacteria"/>
</dbReference>
<evidence type="ECO:0000313" key="8">
    <source>
        <dbReference type="EMBL" id="ADO68358.1"/>
    </source>
</evidence>
<keyword evidence="4 7" id="KW-0812">Transmembrane</keyword>
<feature type="transmembrane region" description="Helical" evidence="7">
    <location>
        <begin position="29"/>
        <end position="47"/>
    </location>
</feature>
<keyword evidence="9" id="KW-1185">Reference proteome</keyword>
<dbReference type="NCBIfam" id="TIGR00544">
    <property type="entry name" value="lgt"/>
    <property type="match status" value="1"/>
</dbReference>
<feature type="transmembrane region" description="Helical" evidence="7">
    <location>
        <begin position="59"/>
        <end position="83"/>
    </location>
</feature>
<feature type="transmembrane region" description="Helical" evidence="7">
    <location>
        <begin position="289"/>
        <end position="306"/>
    </location>
</feature>
<keyword evidence="7" id="KW-0997">Cell inner membrane</keyword>
<dbReference type="STRING" id="378806.STAUR_0554"/>
<proteinExistence type="inferred from homology"/>
<keyword evidence="2 7" id="KW-1003">Cell membrane</keyword>
<comment type="subcellular location">
    <subcellularLocation>
        <location evidence="7">Cell inner membrane</location>
        <topology evidence="7">Multi-pass membrane protein</topology>
    </subcellularLocation>
</comment>
<dbReference type="InterPro" id="IPR001640">
    <property type="entry name" value="Lgt"/>
</dbReference>
<comment type="catalytic activity">
    <reaction evidence="7">
        <text>L-cysteinyl-[prolipoprotein] + a 1,2-diacyl-sn-glycero-3-phospho-(1'-sn-glycerol) = an S-1,2-diacyl-sn-glyceryl-L-cysteinyl-[prolipoprotein] + sn-glycerol 1-phosphate + H(+)</text>
        <dbReference type="Rhea" id="RHEA:56712"/>
        <dbReference type="Rhea" id="RHEA-COMP:14679"/>
        <dbReference type="Rhea" id="RHEA-COMP:14680"/>
        <dbReference type="ChEBI" id="CHEBI:15378"/>
        <dbReference type="ChEBI" id="CHEBI:29950"/>
        <dbReference type="ChEBI" id="CHEBI:57685"/>
        <dbReference type="ChEBI" id="CHEBI:64716"/>
        <dbReference type="ChEBI" id="CHEBI:140658"/>
        <dbReference type="EC" id="2.5.1.145"/>
    </reaction>
</comment>
<dbReference type="AlphaFoldDB" id="E3FTE4"/>
<comment type="similarity">
    <text evidence="1 7">Belongs to the Lgt family.</text>
</comment>
<keyword evidence="6 7" id="KW-0472">Membrane</keyword>
<dbReference type="HOGENOM" id="CLU_013386_1_0_7"/>
<feature type="binding site" evidence="7">
    <location>
        <position position="146"/>
    </location>
    <ligand>
        <name>a 1,2-diacyl-sn-glycero-3-phospho-(1'-sn-glycerol)</name>
        <dbReference type="ChEBI" id="CHEBI:64716"/>
    </ligand>
</feature>
<evidence type="ECO:0000256" key="4">
    <source>
        <dbReference type="ARBA" id="ARBA00022692"/>
    </source>
</evidence>
<dbReference type="GO" id="GO:0042158">
    <property type="term" value="P:lipoprotein biosynthetic process"/>
    <property type="evidence" value="ECO:0007669"/>
    <property type="project" value="UniProtKB-UniRule"/>
</dbReference>
<dbReference type="EMBL" id="CP002271">
    <property type="protein sequence ID" value="ADO68358.1"/>
    <property type="molecule type" value="Genomic_DNA"/>
</dbReference>
<keyword evidence="8" id="KW-0328">Glycosyltransferase</keyword>
<dbReference type="PANTHER" id="PTHR30589:SF0">
    <property type="entry name" value="PHOSPHATIDYLGLYCEROL--PROLIPOPROTEIN DIACYLGLYCERYL TRANSFERASE"/>
    <property type="match status" value="1"/>
</dbReference>
<reference evidence="8 9" key="1">
    <citation type="journal article" date="2011" name="Mol. Biol. Evol.">
        <title>Comparative genomic analysis of fruiting body formation in Myxococcales.</title>
        <authorList>
            <person name="Huntley S."/>
            <person name="Hamann N."/>
            <person name="Wegener-Feldbrugge S."/>
            <person name="Treuner-Lange A."/>
            <person name="Kube M."/>
            <person name="Reinhardt R."/>
            <person name="Klages S."/>
            <person name="Muller R."/>
            <person name="Ronning C.M."/>
            <person name="Nierman W.C."/>
            <person name="Sogaard-Andersen L."/>
        </authorList>
    </citation>
    <scope>NUCLEOTIDE SEQUENCE [LARGE SCALE GENOMIC DNA]</scope>
    <source>
        <strain evidence="8 9">DW4/3-1</strain>
    </source>
</reference>
<keyword evidence="3 7" id="KW-0808">Transferase</keyword>